<dbReference type="CDD" id="cd00761">
    <property type="entry name" value="Glyco_tranf_GTA_type"/>
    <property type="match status" value="1"/>
</dbReference>
<protein>
    <recommendedName>
        <fullName evidence="3">Rab-GAP TBC domain-containing protein</fullName>
    </recommendedName>
</protein>
<dbReference type="PROSITE" id="PS50086">
    <property type="entry name" value="TBC_RABGAP"/>
    <property type="match status" value="1"/>
</dbReference>
<feature type="domain" description="Rab-GAP TBC" evidence="3">
    <location>
        <begin position="1500"/>
        <end position="1700"/>
    </location>
</feature>
<feature type="coiled-coil region" evidence="1">
    <location>
        <begin position="1849"/>
        <end position="1883"/>
    </location>
</feature>
<dbReference type="EMBL" id="CAXAMN010021984">
    <property type="protein sequence ID" value="CAK9065155.1"/>
    <property type="molecule type" value="Genomic_DNA"/>
</dbReference>
<dbReference type="SUPFAM" id="SSF53448">
    <property type="entry name" value="Nucleotide-diphospho-sugar transferases"/>
    <property type="match status" value="1"/>
</dbReference>
<dbReference type="Pfam" id="PF00566">
    <property type="entry name" value="RabGAP-TBC"/>
    <property type="match status" value="1"/>
</dbReference>
<dbReference type="Gene3D" id="3.90.550.10">
    <property type="entry name" value="Spore Coat Polysaccharide Biosynthesis Protein SpsA, Chain A"/>
    <property type="match status" value="1"/>
</dbReference>
<organism evidence="4 5">
    <name type="scientific">Durusdinium trenchii</name>
    <dbReference type="NCBI Taxonomy" id="1381693"/>
    <lineage>
        <taxon>Eukaryota</taxon>
        <taxon>Sar</taxon>
        <taxon>Alveolata</taxon>
        <taxon>Dinophyceae</taxon>
        <taxon>Suessiales</taxon>
        <taxon>Symbiodiniaceae</taxon>
        <taxon>Durusdinium</taxon>
    </lineage>
</organism>
<keyword evidence="5" id="KW-1185">Reference proteome</keyword>
<name>A0ABP0NN06_9DINO</name>
<dbReference type="InterPro" id="IPR029044">
    <property type="entry name" value="Nucleotide-diphossugar_trans"/>
</dbReference>
<evidence type="ECO:0000256" key="1">
    <source>
        <dbReference type="SAM" id="Coils"/>
    </source>
</evidence>
<gene>
    <name evidence="4" type="ORF">CCMP2556_LOCUS32036</name>
</gene>
<feature type="compositionally biased region" description="Acidic residues" evidence="2">
    <location>
        <begin position="1139"/>
        <end position="1159"/>
    </location>
</feature>
<dbReference type="Proteomes" id="UP001642484">
    <property type="component" value="Unassembled WGS sequence"/>
</dbReference>
<dbReference type="SUPFAM" id="SSF47923">
    <property type="entry name" value="Ypt/Rab-GAP domain of gyp1p"/>
    <property type="match status" value="2"/>
</dbReference>
<sequence>MQPVGAPEARRGATTAAKAKAGTSTDAADLDIQVEIGEQFEECLELKWTTTETCREFFLEMVLDRGASGKPSNDKDLKPAKDATVKRVNMGRDTSGSIQNMPEGRSFLVRVVGKLQVGKEVYSPWTRAITLSPKTRDKDLGNLDPMNMPRMNCNNCPCACYVPFRWGLNSPGRLRCRRCGCHHTEHQMVEVGEILKAREVKAKSSMGRDVTPLPQEALDWDERECSMWFCSGGAVHPRQIRTKSRSKPKMEEVKGRVSIVTPTTESRHKFHEQLYRCFDAQTWPDKELVIVETYTSSPSEFFAQKAQMDPRVVYVKFQRSIGDDFSIGLKRNVGTHLASGEVIASFDDDDLYAPSYLDTMVNALQDRRALAVKLSNWYVYHIDTDTWSFCDPIAWGLTKGLDETSDKVKSWAYGYGFSYVYRRQCGLDLWYGNINLGEDFNWMMQLQLRRGERSVHLVPDDFGMCLHVQHGGNTSNSIPVREVPDSEAMDLDIMELNQWMHASGPAGRALARAIGRSKTSGSKQVACHLPHAEYLIENPPKATVNDLLKALEDQLRIPCDAYKVYRVPPPVAFGAQKKIYPEERRGQIAADVLGISFLAKLPGAEENLQPHTKSGQQWCKLTKAAQQSLRGTDRLGPRVDDVWVLPPEQAAAAGLSTGEETWEEEDKVACAAAEEESKKSFITRVTCQSSTVKKFFTTKQSFGVYLPKGATVSQLRWVLGRHLPAEARVLCQRQGRDIQVMQETDVVPEEITVSDFRGPRSFYMRFTDEQCAIVLRFMRSFFKNPENQKRLDEFEASAKGSGHDYRAQLVQLLAHEVYPRIYQKLHVPVMDDLDGPKLMLEAMSNVSSSNLQVVELWLEVELLMRNQASAQSAIQAVQFFRNQANKSQGITKVIEQPSYEHIRDAVQIMRQVGPSISGAIVQAFPGAAGGLRRKAWMDKDTSTECSTESKAEPDPRDAEGGALATKKSIGLAETVGGDGAIPVDVLKVVLERELEGHLGDFGQNSADEILQTYMQPDADGVVGFLQFWKGMEEILRARGTMRTYALTPAQKEAIAGFRFLRTCLLDMAARQISQGRSSFSVRELRYFMDRTIELTGLEGQDFWRQRATQLPEDPEMLVTGEEVASALLTWLEELVGEGPGEDEEEEEDSAAEDDEEEPEREASVLVPTPSSTGRAGAGRWATHQPLAIPAPIGPPPTRQVQRPSLAFERGLSTLLAKSEARPTVATKESVAEWRDVIEFQVSLARWMKSVQGKEDLDLNKFHSFAKGHFGKLSARRKSNITPRRADRHVRENAALVLKTRLRDLFLRRLSSGFGMMRRFAFQEAQSDAGATSPDEPSIFKELLKSQCQCAVMLETRVRLSHRAGGLAFCLAKLQRKSLRTAFQELSRYQGGRAPASDLPPLTGLGSINAQQLFSAFVPTSPSLMVAGNFLDGAPFEKVVAPPLQAEQTSCVLLLDHQLLCSCLSFWTTVVDVARASAACRHWHRLFAGQKWLELCVQNGGVLKEQRLKLWRHLTAVAEIEAGWCRKLGVQSSADAFHALLQQPLSQSKISEIERDVHRTYPSHPRFCGEEGVRGRVELSQVLQAVVLAEPNVGYCQGMNFVAATLLIHVDSVQEAFWLLLTLLQRYHFRCVFAPGVPLVPLRVFQFAGLVQRSLPHLWRHLREDGHSLEIFAHQCVLTLFSYSLEPDLLAHVYDVFFLLGWKAVFRIGVSLLAVLEDQLLGMDLEDISHFLHQCKRHLKLQCPGAIRTLLRFDVTASSLEDLESSFQLERFKVLLANVPSDHQAGDNLEPLPAGLERSPERSCFLVDANSLRSENMPRGGSSSDAPLSAPIEVPYQELRQVKAELQRFDEQTQLDVKEFRHRIAEAERELSGLLRSTAEFRKEVDEGEAKWHKHQSYKKVLMDAVQAALDSTKPSEPMEHAPHELLIDCREKLHRLQHDMLDADRKRKALLKESNALAEDIAELKEVKARSMTQLQSFLELRSQQRQGKLKNAFAQLLPMMPLDLSSFLEGAA</sequence>
<evidence type="ECO:0000256" key="2">
    <source>
        <dbReference type="SAM" id="MobiDB-lite"/>
    </source>
</evidence>
<feature type="region of interest" description="Disordered" evidence="2">
    <location>
        <begin position="1"/>
        <end position="24"/>
    </location>
</feature>
<accession>A0ABP0NN06</accession>
<dbReference type="PANTHER" id="PTHR47219:SF9">
    <property type="entry name" value="GTPASE ACTIVATING PROTEIN AND CENTROSOME-ASSOCIATED, ISOFORM B"/>
    <property type="match status" value="1"/>
</dbReference>
<reference evidence="4 5" key="1">
    <citation type="submission" date="2024-02" db="EMBL/GenBank/DDBJ databases">
        <authorList>
            <person name="Chen Y."/>
            <person name="Shah S."/>
            <person name="Dougan E. K."/>
            <person name="Thang M."/>
            <person name="Chan C."/>
        </authorList>
    </citation>
    <scope>NUCLEOTIDE SEQUENCE [LARGE SCALE GENOMIC DNA]</scope>
</reference>
<comment type="caution">
    <text evidence="4">The sequence shown here is derived from an EMBL/GenBank/DDBJ whole genome shotgun (WGS) entry which is preliminary data.</text>
</comment>
<dbReference type="InterPro" id="IPR001173">
    <property type="entry name" value="Glyco_trans_2-like"/>
</dbReference>
<feature type="region of interest" description="Disordered" evidence="2">
    <location>
        <begin position="1136"/>
        <end position="1179"/>
    </location>
</feature>
<feature type="compositionally biased region" description="Low complexity" evidence="2">
    <location>
        <begin position="12"/>
        <end position="24"/>
    </location>
</feature>
<dbReference type="Gene3D" id="1.10.472.80">
    <property type="entry name" value="Ypt/Rab-GAP domain of gyp1p, domain 3"/>
    <property type="match status" value="1"/>
</dbReference>
<feature type="compositionally biased region" description="Basic and acidic residues" evidence="2">
    <location>
        <begin position="938"/>
        <end position="959"/>
    </location>
</feature>
<feature type="coiled-coil region" evidence="1">
    <location>
        <begin position="1933"/>
        <end position="1967"/>
    </location>
</feature>
<dbReference type="InterPro" id="IPR050302">
    <property type="entry name" value="Rab_GAP_TBC_domain"/>
</dbReference>
<evidence type="ECO:0000259" key="3">
    <source>
        <dbReference type="PROSITE" id="PS50086"/>
    </source>
</evidence>
<dbReference type="PANTHER" id="PTHR47219">
    <property type="entry name" value="RAB GTPASE-ACTIVATING PROTEIN 1-LIKE"/>
    <property type="match status" value="1"/>
</dbReference>
<dbReference type="Pfam" id="PF00535">
    <property type="entry name" value="Glycos_transf_2"/>
    <property type="match status" value="1"/>
</dbReference>
<evidence type="ECO:0000313" key="4">
    <source>
        <dbReference type="EMBL" id="CAK9065155.1"/>
    </source>
</evidence>
<dbReference type="Gene3D" id="1.10.8.270">
    <property type="entry name" value="putative rabgap domain of human tbc1 domain family member 14 like domains"/>
    <property type="match status" value="1"/>
</dbReference>
<dbReference type="InterPro" id="IPR035969">
    <property type="entry name" value="Rab-GAP_TBC_sf"/>
</dbReference>
<evidence type="ECO:0000313" key="5">
    <source>
        <dbReference type="Proteomes" id="UP001642484"/>
    </source>
</evidence>
<dbReference type="InterPro" id="IPR000195">
    <property type="entry name" value="Rab-GAP-TBC_dom"/>
</dbReference>
<keyword evidence="1" id="KW-0175">Coiled coil</keyword>
<feature type="region of interest" description="Disordered" evidence="2">
    <location>
        <begin position="938"/>
        <end position="962"/>
    </location>
</feature>
<dbReference type="SMART" id="SM00164">
    <property type="entry name" value="TBC"/>
    <property type="match status" value="1"/>
</dbReference>
<proteinExistence type="predicted"/>